<accession>A0A423VVC6</accession>
<name>A0A423VVC6_9PEZI</name>
<gene>
    <name evidence="2" type="ORF">VMCG_08353</name>
</gene>
<dbReference type="EMBL" id="LKEA01000038">
    <property type="protein sequence ID" value="ROV95019.1"/>
    <property type="molecule type" value="Genomic_DNA"/>
</dbReference>
<sequence>MVRGDGLVQVPLLDVHVHHANVAQDHGHLQNTPDRPVGRNLADDALHSGQVPDVTWDGLDGTAGSLELREQGLVGLGPAGRTRHEDQVPGAVVDHPGRDGPAEAASAAHQKIRLVCGKGRGGHGLVDLEQLGVLPGEAHDDLAYVLAPLHVPESILDLVGSEDGARQRLDLALLVQLDHEVHQPRDGGMVDLAEPMDVDAEKSTVVLEQVHGQLAAAHHVALADLDHASTRGHTAPGRMQELARHRVQDAVDAAPAGGRKEPISKGRIARVEDALARDPVLADQILDLLGRAHGGVDRGADPPSHVQGGHANAAGGAVDQHALAALQPRLVHEAAQHSHVHDRHPGPALVAEAGGHLDAQAGRPLDDGCEGGRVDADGDDVVARREVGDPGAHPGHVCGALEAEVVVHVGESAGLLDDAQCRDDVGHVHAGGDLRELHVVGAQLGQGGRLVVQRVQQPAVADGDRPALRLLVVGHGLLAQGLVERAVVEPRQLDEAVRVRELEVRVDLALGPLVATVLDLAHDVEHGRGLAAVALAPGVFQLQRRKGRTQLGAEGPCETQDLALVGIVALYLGRAREPEYSRLLACVDQADDAGQVGLGHVLEQGRIVKVGEADDVLVFGWLDLVAPQALCDRDALCLEQRLHRESKRMYAPGAGQEREGRTMGELDGWAGHDVGVDRVRGWVLNSNRLAALEARLPEPPVPVLGPQHRAMGAAVGDAQPPPLEEAEDEGAEVTPRGGVQDVGRHDEVVFTSPKALADGIPGYIEDPVLDRVVVLEAVLRLREEARGDVGSPGPGADLENPELRRVGAQEVEVVVVVPHGVHPVIHLGQHGVLKQQLQDVHTALEDLLGPVARYQHGLHHRQRLIALHSVRNLLHGLPADNRIDKAGPRIGIQPVDLPAKPCSIGIKVRTPSSFLIVSMAHMANSFSSVTSEGLVSKVGRIRSPAGSISKSGFHCSCITFSGEASSRTGLASAVPLNPLMEKTTFPSVSTPCDDPPSVTLAPTAVVLSRISLPVPSPTNSSPMKVGR</sequence>
<protein>
    <submittedName>
        <fullName evidence="2">Uncharacterized protein</fullName>
    </submittedName>
</protein>
<organism evidence="2 3">
    <name type="scientific">Cytospora schulzeri</name>
    <dbReference type="NCBI Taxonomy" id="448051"/>
    <lineage>
        <taxon>Eukaryota</taxon>
        <taxon>Fungi</taxon>
        <taxon>Dikarya</taxon>
        <taxon>Ascomycota</taxon>
        <taxon>Pezizomycotina</taxon>
        <taxon>Sordariomycetes</taxon>
        <taxon>Sordariomycetidae</taxon>
        <taxon>Diaporthales</taxon>
        <taxon>Cytosporaceae</taxon>
        <taxon>Cytospora</taxon>
    </lineage>
</organism>
<evidence type="ECO:0000313" key="2">
    <source>
        <dbReference type="EMBL" id="ROV95019.1"/>
    </source>
</evidence>
<evidence type="ECO:0000313" key="3">
    <source>
        <dbReference type="Proteomes" id="UP000283895"/>
    </source>
</evidence>
<evidence type="ECO:0000256" key="1">
    <source>
        <dbReference type="SAM" id="MobiDB-lite"/>
    </source>
</evidence>
<proteinExistence type="predicted"/>
<dbReference type="Proteomes" id="UP000283895">
    <property type="component" value="Unassembled WGS sequence"/>
</dbReference>
<feature type="region of interest" description="Disordered" evidence="1">
    <location>
        <begin position="23"/>
        <end position="43"/>
    </location>
</feature>
<reference evidence="2 3" key="1">
    <citation type="submission" date="2015-09" db="EMBL/GenBank/DDBJ databases">
        <title>Host preference determinants of Valsa canker pathogens revealed by comparative genomics.</title>
        <authorList>
            <person name="Yin Z."/>
            <person name="Huang L."/>
        </authorList>
    </citation>
    <scope>NUCLEOTIDE SEQUENCE [LARGE SCALE GENOMIC DNA]</scope>
    <source>
        <strain evidence="2 3">03-1</strain>
    </source>
</reference>
<keyword evidence="3" id="KW-1185">Reference proteome</keyword>
<comment type="caution">
    <text evidence="2">The sequence shown here is derived from an EMBL/GenBank/DDBJ whole genome shotgun (WGS) entry which is preliminary data.</text>
</comment>
<dbReference type="AlphaFoldDB" id="A0A423VVC6"/>